<dbReference type="InterPro" id="IPR016181">
    <property type="entry name" value="Acyl_CoA_acyltransferase"/>
</dbReference>
<keyword evidence="3" id="KW-1185">Reference proteome</keyword>
<name>A0A0C4EAW7_MAGP6</name>
<reference evidence="2" key="4">
    <citation type="journal article" date="2015" name="G3 (Bethesda)">
        <title>Genome sequences of three phytopathogenic species of the Magnaporthaceae family of fungi.</title>
        <authorList>
            <person name="Okagaki L.H."/>
            <person name="Nunes C.C."/>
            <person name="Sailsbery J."/>
            <person name="Clay B."/>
            <person name="Brown D."/>
            <person name="John T."/>
            <person name="Oh Y."/>
            <person name="Young N."/>
            <person name="Fitzgerald M."/>
            <person name="Haas B.J."/>
            <person name="Zeng Q."/>
            <person name="Young S."/>
            <person name="Adiconis X."/>
            <person name="Fan L."/>
            <person name="Levin J.Z."/>
            <person name="Mitchell T.K."/>
            <person name="Okubara P.A."/>
            <person name="Farman M.L."/>
            <person name="Kohn L.M."/>
            <person name="Birren B."/>
            <person name="Ma L.-J."/>
            <person name="Dean R.A."/>
        </authorList>
    </citation>
    <scope>NUCLEOTIDE SEQUENCE</scope>
    <source>
        <strain evidence="2">ATCC 64411 / 73-15</strain>
    </source>
</reference>
<reference evidence="2" key="5">
    <citation type="submission" date="2015-06" db="UniProtKB">
        <authorList>
            <consortium name="EnsemblFungi"/>
        </authorList>
    </citation>
    <scope>IDENTIFICATION</scope>
    <source>
        <strain evidence="2">ATCC 64411</strain>
    </source>
</reference>
<dbReference type="OrthoDB" id="410198at2759"/>
<dbReference type="SUPFAM" id="SSF55729">
    <property type="entry name" value="Acyl-CoA N-acyltransferases (Nat)"/>
    <property type="match status" value="1"/>
</dbReference>
<sequence>MMEAFFGRLARRLPDFNGSRAKHGEAEDAVAADLSDVQLAIAPATIEDVLPALDMANEASKRSLFDRAMYSGESGTSYLGHRRDMLHHFILNCVDLDLYHFYVAKHPTTGDVVGFVIFSDVDAQNAPDRYTPKPGEKFLVYSLMDKFCEVTRQRHSAVFPPMRELMYKQTGGEEYLACSLLEVLPQHRGQGIEDRLLQYALAQLSPEQDGKARPVLVSPSLVELDTKLDVFTRQGWREVDHFDVDLAEWMGLYRGYGVYRFPLLRREFTSTVV</sequence>
<dbReference type="Proteomes" id="UP000011715">
    <property type="component" value="Unassembled WGS sequence"/>
</dbReference>
<accession>A0A0C4EAW7</accession>
<evidence type="ECO:0000313" key="1">
    <source>
        <dbReference type="EMBL" id="KLU91282.1"/>
    </source>
</evidence>
<proteinExistence type="predicted"/>
<dbReference type="AlphaFoldDB" id="A0A0C4EAW7"/>
<organism evidence="2 3">
    <name type="scientific">Magnaporthiopsis poae (strain ATCC 64411 / 73-15)</name>
    <name type="common">Kentucky bluegrass fungus</name>
    <name type="synonym">Magnaporthe poae</name>
    <dbReference type="NCBI Taxonomy" id="644358"/>
    <lineage>
        <taxon>Eukaryota</taxon>
        <taxon>Fungi</taxon>
        <taxon>Dikarya</taxon>
        <taxon>Ascomycota</taxon>
        <taxon>Pezizomycotina</taxon>
        <taxon>Sordariomycetes</taxon>
        <taxon>Sordariomycetidae</taxon>
        <taxon>Magnaporthales</taxon>
        <taxon>Magnaporthaceae</taxon>
        <taxon>Magnaporthiopsis</taxon>
    </lineage>
</organism>
<gene>
    <name evidence="1" type="ORF">MAPG_09803</name>
</gene>
<reference evidence="3" key="1">
    <citation type="submission" date="2010-05" db="EMBL/GenBank/DDBJ databases">
        <title>The genome sequence of Magnaporthe poae strain ATCC 64411.</title>
        <authorList>
            <person name="Ma L.-J."/>
            <person name="Dead R."/>
            <person name="Young S."/>
            <person name="Zeng Q."/>
            <person name="Koehrsen M."/>
            <person name="Alvarado L."/>
            <person name="Berlin A."/>
            <person name="Chapman S.B."/>
            <person name="Chen Z."/>
            <person name="Freedman E."/>
            <person name="Gellesch M."/>
            <person name="Goldberg J."/>
            <person name="Griggs A."/>
            <person name="Gujja S."/>
            <person name="Heilman E.R."/>
            <person name="Heiman D."/>
            <person name="Hepburn T."/>
            <person name="Howarth C."/>
            <person name="Jen D."/>
            <person name="Larson L."/>
            <person name="Mehta T."/>
            <person name="Neiman D."/>
            <person name="Pearson M."/>
            <person name="Roberts A."/>
            <person name="Saif S."/>
            <person name="Shea T."/>
            <person name="Shenoy N."/>
            <person name="Sisk P."/>
            <person name="Stolte C."/>
            <person name="Sykes S."/>
            <person name="Walk T."/>
            <person name="White J."/>
            <person name="Yandava C."/>
            <person name="Haas B."/>
            <person name="Nusbaum C."/>
            <person name="Birren B."/>
        </authorList>
    </citation>
    <scope>NUCLEOTIDE SEQUENCE [LARGE SCALE GENOMIC DNA]</scope>
    <source>
        <strain evidence="3">ATCC 64411 / 73-15</strain>
    </source>
</reference>
<evidence type="ECO:0000313" key="3">
    <source>
        <dbReference type="Proteomes" id="UP000011715"/>
    </source>
</evidence>
<evidence type="ECO:0008006" key="4">
    <source>
        <dbReference type="Google" id="ProtNLM"/>
    </source>
</evidence>
<dbReference type="EnsemblFungi" id="MAPG_09803T0">
    <property type="protein sequence ID" value="MAPG_09803T0"/>
    <property type="gene ID" value="MAPG_09803"/>
</dbReference>
<protein>
    <recommendedName>
        <fullName evidence="4">N-acetyltransferase domain-containing protein</fullName>
    </recommendedName>
</protein>
<dbReference type="EMBL" id="GL876976">
    <property type="protein sequence ID" value="KLU91282.1"/>
    <property type="molecule type" value="Genomic_DNA"/>
</dbReference>
<dbReference type="EMBL" id="ADBL01002510">
    <property type="status" value="NOT_ANNOTATED_CDS"/>
    <property type="molecule type" value="Genomic_DNA"/>
</dbReference>
<reference evidence="1" key="3">
    <citation type="submission" date="2011-03" db="EMBL/GenBank/DDBJ databases">
        <title>Annotation of Magnaporthe poae ATCC 64411.</title>
        <authorList>
            <person name="Ma L.-J."/>
            <person name="Dead R."/>
            <person name="Young S.K."/>
            <person name="Zeng Q."/>
            <person name="Gargeya S."/>
            <person name="Fitzgerald M."/>
            <person name="Haas B."/>
            <person name="Abouelleil A."/>
            <person name="Alvarado L."/>
            <person name="Arachchi H.M."/>
            <person name="Berlin A."/>
            <person name="Brown A."/>
            <person name="Chapman S.B."/>
            <person name="Chen Z."/>
            <person name="Dunbar C."/>
            <person name="Freedman E."/>
            <person name="Gearin G."/>
            <person name="Gellesch M."/>
            <person name="Goldberg J."/>
            <person name="Griggs A."/>
            <person name="Gujja S."/>
            <person name="Heiman D."/>
            <person name="Howarth C."/>
            <person name="Larson L."/>
            <person name="Lui A."/>
            <person name="MacDonald P.J.P."/>
            <person name="Mehta T."/>
            <person name="Montmayeur A."/>
            <person name="Murphy C."/>
            <person name="Neiman D."/>
            <person name="Pearson M."/>
            <person name="Priest M."/>
            <person name="Roberts A."/>
            <person name="Saif S."/>
            <person name="Shea T."/>
            <person name="Shenoy N."/>
            <person name="Sisk P."/>
            <person name="Stolte C."/>
            <person name="Sykes S."/>
            <person name="Yandava C."/>
            <person name="Wortman J."/>
            <person name="Nusbaum C."/>
            <person name="Birren B."/>
        </authorList>
    </citation>
    <scope>NUCLEOTIDE SEQUENCE</scope>
    <source>
        <strain evidence="1">ATCC 64411</strain>
    </source>
</reference>
<reference evidence="1" key="2">
    <citation type="submission" date="2010-05" db="EMBL/GenBank/DDBJ databases">
        <title>The Genome Sequence of Magnaporthe poae strain ATCC 64411.</title>
        <authorList>
            <consortium name="The Broad Institute Genome Sequencing Platform"/>
            <consortium name="Broad Institute Genome Sequencing Center for Infectious Disease"/>
            <person name="Ma L.-J."/>
            <person name="Dead R."/>
            <person name="Young S."/>
            <person name="Zeng Q."/>
            <person name="Koehrsen M."/>
            <person name="Alvarado L."/>
            <person name="Berlin A."/>
            <person name="Chapman S.B."/>
            <person name="Chen Z."/>
            <person name="Freedman E."/>
            <person name="Gellesch M."/>
            <person name="Goldberg J."/>
            <person name="Griggs A."/>
            <person name="Gujja S."/>
            <person name="Heilman E.R."/>
            <person name="Heiman D."/>
            <person name="Hepburn T."/>
            <person name="Howarth C."/>
            <person name="Jen D."/>
            <person name="Larson L."/>
            <person name="Mehta T."/>
            <person name="Neiman D."/>
            <person name="Pearson M."/>
            <person name="Roberts A."/>
            <person name="Saif S."/>
            <person name="Shea T."/>
            <person name="Shenoy N."/>
            <person name="Sisk P."/>
            <person name="Stolte C."/>
            <person name="Sykes S."/>
            <person name="Walk T."/>
            <person name="White J."/>
            <person name="Yandava C."/>
            <person name="Haas B."/>
            <person name="Nusbaum C."/>
            <person name="Birren B."/>
        </authorList>
    </citation>
    <scope>NUCLEOTIDE SEQUENCE</scope>
    <source>
        <strain evidence="1">ATCC 64411</strain>
    </source>
</reference>
<dbReference type="Gene3D" id="3.40.630.30">
    <property type="match status" value="1"/>
</dbReference>
<dbReference type="VEuPathDB" id="FungiDB:MAPG_09803"/>
<evidence type="ECO:0000313" key="2">
    <source>
        <dbReference type="EnsemblFungi" id="MAPG_09803T0"/>
    </source>
</evidence>